<dbReference type="PIRSF" id="PIRSF002181">
    <property type="entry name" value="Ribosomal_L13"/>
    <property type="match status" value="1"/>
</dbReference>
<dbReference type="AlphaFoldDB" id="A0A2N8HBD3"/>
<comment type="subunit">
    <text evidence="2 6">Part of the 50S ribosomal subunit.</text>
</comment>
<keyword evidence="4 6" id="KW-0687">Ribonucleoprotein</keyword>
<sequence length="142" mass="15778">MKTFSAKPQEVERKWYVIDAADKVLGRVAVEAANILRGKNKTIFTPHVDCGDFVIIVNADKVVLTGNKENAKIYTRFSGYVGGKQVDTPRKIRARRPELLLELAVKGMVPHTRLGRQQMSKLKVYAGAGHPHEAQQPTAITL</sequence>
<proteinExistence type="inferred from homology"/>
<comment type="caution">
    <text evidence="9">The sequence shown here is derived from an EMBL/GenBank/DDBJ whole genome shotgun (WGS) entry which is preliminary data.</text>
</comment>
<dbReference type="PANTHER" id="PTHR11545:SF2">
    <property type="entry name" value="LARGE RIBOSOMAL SUBUNIT PROTEIN UL13M"/>
    <property type="match status" value="1"/>
</dbReference>
<evidence type="ECO:0000256" key="3">
    <source>
        <dbReference type="ARBA" id="ARBA00022980"/>
    </source>
</evidence>
<name>A0A2N8HBD3_9BACT</name>
<dbReference type="CDD" id="cd00392">
    <property type="entry name" value="Ribosomal_L13"/>
    <property type="match status" value="1"/>
</dbReference>
<dbReference type="GO" id="GO:0006412">
    <property type="term" value="P:translation"/>
    <property type="evidence" value="ECO:0007669"/>
    <property type="project" value="UniProtKB-UniRule"/>
</dbReference>
<dbReference type="PANTHER" id="PTHR11545">
    <property type="entry name" value="RIBOSOMAL PROTEIN L13"/>
    <property type="match status" value="1"/>
</dbReference>
<evidence type="ECO:0000256" key="4">
    <source>
        <dbReference type="ARBA" id="ARBA00023274"/>
    </source>
</evidence>
<dbReference type="GO" id="GO:0022625">
    <property type="term" value="C:cytosolic large ribosomal subunit"/>
    <property type="evidence" value="ECO:0007669"/>
    <property type="project" value="TreeGrafter"/>
</dbReference>
<evidence type="ECO:0000313" key="9">
    <source>
        <dbReference type="EMBL" id="PNC17174.1"/>
    </source>
</evidence>
<evidence type="ECO:0000256" key="6">
    <source>
        <dbReference type="HAMAP-Rule" id="MF_01366"/>
    </source>
</evidence>
<gene>
    <name evidence="6 8" type="primary">rplM</name>
    <name evidence="9" type="ORF">CXU22_11160</name>
</gene>
<dbReference type="FunFam" id="3.90.1180.10:FF:000001">
    <property type="entry name" value="50S ribosomal protein L13"/>
    <property type="match status" value="1"/>
</dbReference>
<evidence type="ECO:0000256" key="5">
    <source>
        <dbReference type="ARBA" id="ARBA00035201"/>
    </source>
</evidence>
<dbReference type="EMBL" id="PJKA01000013">
    <property type="protein sequence ID" value="PNC17174.1"/>
    <property type="molecule type" value="Genomic_DNA"/>
</dbReference>
<dbReference type="InterPro" id="IPR023563">
    <property type="entry name" value="Ribosomal_uL13_CS"/>
</dbReference>
<dbReference type="Pfam" id="PF00572">
    <property type="entry name" value="Ribosomal_L13"/>
    <property type="match status" value="1"/>
</dbReference>
<dbReference type="GO" id="GO:0017148">
    <property type="term" value="P:negative regulation of translation"/>
    <property type="evidence" value="ECO:0007669"/>
    <property type="project" value="TreeGrafter"/>
</dbReference>
<dbReference type="NCBIfam" id="TIGR01066">
    <property type="entry name" value="rplM_bact"/>
    <property type="match status" value="1"/>
</dbReference>
<dbReference type="InterPro" id="IPR005822">
    <property type="entry name" value="Ribosomal_uL13"/>
</dbReference>
<dbReference type="SUPFAM" id="SSF52161">
    <property type="entry name" value="Ribosomal protein L13"/>
    <property type="match status" value="1"/>
</dbReference>
<evidence type="ECO:0000256" key="8">
    <source>
        <dbReference type="RuleBase" id="RU003878"/>
    </source>
</evidence>
<dbReference type="RefSeq" id="WP_102715472.1">
    <property type="nucleotide sequence ID" value="NZ_CABMLK010000002.1"/>
</dbReference>
<evidence type="ECO:0000313" key="10">
    <source>
        <dbReference type="Proteomes" id="UP000236000"/>
    </source>
</evidence>
<protein>
    <recommendedName>
        <fullName evidence="5 6">Large ribosomal subunit protein uL13</fullName>
    </recommendedName>
</protein>
<comment type="function">
    <text evidence="6 8">This protein is one of the early assembly proteins of the 50S ribosomal subunit, although it is not seen to bind rRNA by itself. It is important during the early stages of 50S assembly.</text>
</comment>
<evidence type="ECO:0000256" key="2">
    <source>
        <dbReference type="ARBA" id="ARBA00011838"/>
    </source>
</evidence>
<dbReference type="PROSITE" id="PS00783">
    <property type="entry name" value="RIBOSOMAL_L13"/>
    <property type="match status" value="1"/>
</dbReference>
<organism evidence="9 10">
    <name type="scientific">Akkermansia muciniphila</name>
    <dbReference type="NCBI Taxonomy" id="239935"/>
    <lineage>
        <taxon>Bacteria</taxon>
        <taxon>Pseudomonadati</taxon>
        <taxon>Verrucomicrobiota</taxon>
        <taxon>Verrucomicrobiia</taxon>
        <taxon>Verrucomicrobiales</taxon>
        <taxon>Akkermansiaceae</taxon>
        <taxon>Akkermansia</taxon>
    </lineage>
</organism>
<dbReference type="InterPro" id="IPR036899">
    <property type="entry name" value="Ribosomal_uL13_sf"/>
</dbReference>
<dbReference type="OrthoDB" id="9801330at2"/>
<dbReference type="Proteomes" id="UP000236000">
    <property type="component" value="Unassembled WGS sequence"/>
</dbReference>
<keyword evidence="3 6" id="KW-0689">Ribosomal protein</keyword>
<evidence type="ECO:0000256" key="7">
    <source>
        <dbReference type="RuleBase" id="RU003877"/>
    </source>
</evidence>
<dbReference type="GO" id="GO:0003729">
    <property type="term" value="F:mRNA binding"/>
    <property type="evidence" value="ECO:0007669"/>
    <property type="project" value="TreeGrafter"/>
</dbReference>
<dbReference type="GO" id="GO:0003735">
    <property type="term" value="F:structural constituent of ribosome"/>
    <property type="evidence" value="ECO:0007669"/>
    <property type="project" value="InterPro"/>
</dbReference>
<accession>A0A2N8HBD3</accession>
<evidence type="ECO:0000256" key="1">
    <source>
        <dbReference type="ARBA" id="ARBA00006227"/>
    </source>
</evidence>
<dbReference type="HAMAP" id="MF_01366">
    <property type="entry name" value="Ribosomal_uL13"/>
    <property type="match status" value="1"/>
</dbReference>
<dbReference type="InterPro" id="IPR005823">
    <property type="entry name" value="Ribosomal_uL13_bac-type"/>
</dbReference>
<reference evidence="9 10" key="1">
    <citation type="journal article" date="2017" name="BMC Genomics">
        <title>Genome sequencing of 39 Akkermansia muciniphila isolates reveals its population structure, genomic and functional diverisity, and global distribution in mammalian gut microbiotas.</title>
        <authorList>
            <person name="Guo X."/>
            <person name="Li S."/>
            <person name="Zhang J."/>
            <person name="Wu F."/>
            <person name="Li X."/>
            <person name="Wu D."/>
            <person name="Zhang M."/>
            <person name="Ou Z."/>
            <person name="Jie Z."/>
            <person name="Yan Q."/>
            <person name="Li P."/>
            <person name="Yi J."/>
            <person name="Peng Y."/>
        </authorList>
    </citation>
    <scope>NUCLEOTIDE SEQUENCE [LARGE SCALE GENOMIC DNA]</scope>
    <source>
        <strain evidence="9 10">GP24</strain>
    </source>
</reference>
<dbReference type="Gene3D" id="3.90.1180.10">
    <property type="entry name" value="Ribosomal protein L13"/>
    <property type="match status" value="1"/>
</dbReference>
<comment type="similarity">
    <text evidence="1 6 7">Belongs to the universal ribosomal protein uL13 family.</text>
</comment>